<gene>
    <name evidence="3" type="ORF">GCM10017056_08900</name>
</gene>
<proteinExistence type="predicted"/>
<feature type="domain" description="AMP-dependent synthetase/ligase" evidence="1">
    <location>
        <begin position="34"/>
        <end position="398"/>
    </location>
</feature>
<name>A0A8J3M4K2_9RHOB</name>
<feature type="domain" description="AMP-binding enzyme C-terminal" evidence="2">
    <location>
        <begin position="448"/>
        <end position="522"/>
    </location>
</feature>
<reference evidence="3" key="1">
    <citation type="journal article" date="2014" name="Int. J. Syst. Evol. Microbiol.">
        <title>Complete genome sequence of Corynebacterium casei LMG S-19264T (=DSM 44701T), isolated from a smear-ripened cheese.</title>
        <authorList>
            <consortium name="US DOE Joint Genome Institute (JGI-PGF)"/>
            <person name="Walter F."/>
            <person name="Albersmeier A."/>
            <person name="Kalinowski J."/>
            <person name="Ruckert C."/>
        </authorList>
    </citation>
    <scope>NUCLEOTIDE SEQUENCE</scope>
    <source>
        <strain evidence="3">KCTC 42650</strain>
    </source>
</reference>
<sequence length="549" mass="59439">MTGASQIRHRTLYGDRIVPCHSDCAENLDRMLAATVAAHGDRPALKDGARTMTYAELAENVSCMAAGLAARGIGQGDRVVLFLGNRAEFVVTLYALWRLGAVAVPVGIRQSMDELAYMLTQCGAVGLVHERDLSDRVPPASAIPAVHLLVECSDTPQPPLLAERGAIAHDALIGQDRCDAPSPARDEDPACIMYTSGTTGRPKGAVLTHLGFWHTARNYRDRFVYTEADRMLLVIPITHISGLLAGLTTMMQVGGLVVLERSFKAAAALDTLEAEAITAAILVPAMYNLILLEPDLETRRLDAWRVGHFGGAAMAEVTITKLAARLPRLQLLNGFGSTETTSAVSLTEPARRGEHLDTVGTLLPCVDIRVLDEEGREVAPGENGELWIRSPGNASGYWDQPEATRKGFVAGYWRSGDIGSVDAERYLRVHDRIKDMINRGGFKVYCVELENCIHEFPGVIEVAAVGVPCPVLGERVHVFVHASVPVDADALRAHVRARLADYKTPDFVTQSPDPLPRNLNGKLSKVPLRERAMAEAELRAGAPHPKGSK</sequence>
<evidence type="ECO:0000313" key="4">
    <source>
        <dbReference type="Proteomes" id="UP000626220"/>
    </source>
</evidence>
<dbReference type="PANTHER" id="PTHR43767">
    <property type="entry name" value="LONG-CHAIN-FATTY-ACID--COA LIGASE"/>
    <property type="match status" value="1"/>
</dbReference>
<dbReference type="InterPro" id="IPR000873">
    <property type="entry name" value="AMP-dep_synth/lig_dom"/>
</dbReference>
<dbReference type="PANTHER" id="PTHR43767:SF1">
    <property type="entry name" value="NONRIBOSOMAL PEPTIDE SYNTHASE PES1 (EUROFUNG)-RELATED"/>
    <property type="match status" value="1"/>
</dbReference>
<dbReference type="EMBL" id="BNCJ01000002">
    <property type="protein sequence ID" value="GHF39647.1"/>
    <property type="molecule type" value="Genomic_DNA"/>
</dbReference>
<dbReference type="InterPro" id="IPR042099">
    <property type="entry name" value="ANL_N_sf"/>
</dbReference>
<evidence type="ECO:0000313" key="3">
    <source>
        <dbReference type="EMBL" id="GHF39647.1"/>
    </source>
</evidence>
<dbReference type="GO" id="GO:0016878">
    <property type="term" value="F:acid-thiol ligase activity"/>
    <property type="evidence" value="ECO:0007669"/>
    <property type="project" value="UniProtKB-ARBA"/>
</dbReference>
<dbReference type="PROSITE" id="PS00455">
    <property type="entry name" value="AMP_BINDING"/>
    <property type="match status" value="1"/>
</dbReference>
<organism evidence="3 4">
    <name type="scientific">Seohaeicola zhoushanensis</name>
    <dbReference type="NCBI Taxonomy" id="1569283"/>
    <lineage>
        <taxon>Bacteria</taxon>
        <taxon>Pseudomonadati</taxon>
        <taxon>Pseudomonadota</taxon>
        <taxon>Alphaproteobacteria</taxon>
        <taxon>Rhodobacterales</taxon>
        <taxon>Roseobacteraceae</taxon>
        <taxon>Seohaeicola</taxon>
    </lineage>
</organism>
<dbReference type="Pfam" id="PF00501">
    <property type="entry name" value="AMP-binding"/>
    <property type="match status" value="1"/>
</dbReference>
<keyword evidence="4" id="KW-1185">Reference proteome</keyword>
<accession>A0A8J3M4K2</accession>
<dbReference type="InterPro" id="IPR025110">
    <property type="entry name" value="AMP-bd_C"/>
</dbReference>
<dbReference type="InterPro" id="IPR020845">
    <property type="entry name" value="AMP-binding_CS"/>
</dbReference>
<protein>
    <submittedName>
        <fullName evidence="3">O-succinylbenzoic acid--CoA ligase</fullName>
    </submittedName>
</protein>
<dbReference type="AlphaFoldDB" id="A0A8J3M4K2"/>
<dbReference type="SUPFAM" id="SSF56801">
    <property type="entry name" value="Acetyl-CoA synthetase-like"/>
    <property type="match status" value="1"/>
</dbReference>
<keyword evidence="3" id="KW-0436">Ligase</keyword>
<dbReference type="Pfam" id="PF13193">
    <property type="entry name" value="AMP-binding_C"/>
    <property type="match status" value="1"/>
</dbReference>
<dbReference type="Gene3D" id="3.40.50.12780">
    <property type="entry name" value="N-terminal domain of ligase-like"/>
    <property type="match status" value="1"/>
</dbReference>
<comment type="caution">
    <text evidence="3">The sequence shown here is derived from an EMBL/GenBank/DDBJ whole genome shotgun (WGS) entry which is preliminary data.</text>
</comment>
<reference evidence="3" key="2">
    <citation type="submission" date="2020-09" db="EMBL/GenBank/DDBJ databases">
        <authorList>
            <person name="Sun Q."/>
            <person name="Kim S."/>
        </authorList>
    </citation>
    <scope>NUCLEOTIDE SEQUENCE</scope>
    <source>
        <strain evidence="3">KCTC 42650</strain>
    </source>
</reference>
<dbReference type="Gene3D" id="3.30.300.30">
    <property type="match status" value="1"/>
</dbReference>
<dbReference type="Proteomes" id="UP000626220">
    <property type="component" value="Unassembled WGS sequence"/>
</dbReference>
<evidence type="ECO:0000259" key="2">
    <source>
        <dbReference type="Pfam" id="PF13193"/>
    </source>
</evidence>
<dbReference type="InterPro" id="IPR045851">
    <property type="entry name" value="AMP-bd_C_sf"/>
</dbReference>
<evidence type="ECO:0000259" key="1">
    <source>
        <dbReference type="Pfam" id="PF00501"/>
    </source>
</evidence>
<dbReference type="InterPro" id="IPR050237">
    <property type="entry name" value="ATP-dep_AMP-bd_enzyme"/>
</dbReference>
<dbReference type="RefSeq" id="WP_189678846.1">
    <property type="nucleotide sequence ID" value="NZ_BNCJ01000002.1"/>
</dbReference>